<proteinExistence type="predicted"/>
<reference evidence="1" key="1">
    <citation type="submission" date="2020-01" db="EMBL/GenBank/DDBJ databases">
        <title>Identification and distribution of gene clusters putatively required for synthesis of sphingolipid metabolism inhibitors in phylogenetically diverse species of the filamentous fungus Fusarium.</title>
        <authorList>
            <person name="Kim H.-S."/>
            <person name="Busman M."/>
            <person name="Brown D.W."/>
            <person name="Divon H."/>
            <person name="Uhlig S."/>
            <person name="Proctor R.H."/>
        </authorList>
    </citation>
    <scope>NUCLEOTIDE SEQUENCE</scope>
    <source>
        <strain evidence="1">NRRL 53441</strain>
    </source>
</reference>
<dbReference type="AlphaFoldDB" id="A0A8H4KDE6"/>
<sequence>MPGYILRATFVPKKDKAPRFDADLKRLQKALHDQAAKVQIANSQLHVKLNTDCADEEAVLDNLMNTMDREGLSDDWIIVCGWTFGPDPIQVPSRELCSFIFLIATPWVLWTHMTLTES</sequence>
<dbReference type="EMBL" id="JAADJG010000421">
    <property type="protein sequence ID" value="KAF4446964.1"/>
    <property type="molecule type" value="Genomic_DNA"/>
</dbReference>
<name>A0A8H4KDE6_9HYPO</name>
<accession>A0A8H4KDE6</accession>
<comment type="caution">
    <text evidence="1">The sequence shown here is derived from an EMBL/GenBank/DDBJ whole genome shotgun (WGS) entry which is preliminary data.</text>
</comment>
<evidence type="ECO:0000313" key="1">
    <source>
        <dbReference type="EMBL" id="KAF4446964.1"/>
    </source>
</evidence>
<protein>
    <submittedName>
        <fullName evidence="1">Uncharacterized protein</fullName>
    </submittedName>
</protein>
<dbReference type="Proteomes" id="UP000605986">
    <property type="component" value="Unassembled WGS sequence"/>
</dbReference>
<evidence type="ECO:0000313" key="2">
    <source>
        <dbReference type="Proteomes" id="UP000605986"/>
    </source>
</evidence>
<keyword evidence="2" id="KW-1185">Reference proteome</keyword>
<organism evidence="1 2">
    <name type="scientific">Fusarium austroafricanum</name>
    <dbReference type="NCBI Taxonomy" id="2364996"/>
    <lineage>
        <taxon>Eukaryota</taxon>
        <taxon>Fungi</taxon>
        <taxon>Dikarya</taxon>
        <taxon>Ascomycota</taxon>
        <taxon>Pezizomycotina</taxon>
        <taxon>Sordariomycetes</taxon>
        <taxon>Hypocreomycetidae</taxon>
        <taxon>Hypocreales</taxon>
        <taxon>Nectriaceae</taxon>
        <taxon>Fusarium</taxon>
        <taxon>Fusarium concolor species complex</taxon>
    </lineage>
</organism>
<gene>
    <name evidence="1" type="ORF">F53441_9435</name>
</gene>